<gene>
    <name evidence="2" type="ORF">SAMN04488071_2296</name>
</gene>
<dbReference type="EMBL" id="FNAK01000005">
    <property type="protein sequence ID" value="SDE20405.1"/>
    <property type="molecule type" value="Genomic_DNA"/>
</dbReference>
<reference evidence="2 3" key="1">
    <citation type="submission" date="2016-10" db="EMBL/GenBank/DDBJ databases">
        <authorList>
            <person name="de Groot N.N."/>
        </authorList>
    </citation>
    <scope>NUCLEOTIDE SEQUENCE [LARGE SCALE GENOMIC DNA]</scope>
    <source>
        <strain evidence="2 3">CGMCC 1.9109</strain>
    </source>
</reference>
<dbReference type="AlphaFoldDB" id="A0A1G7B2D3"/>
<feature type="transmembrane region" description="Helical" evidence="1">
    <location>
        <begin position="43"/>
        <end position="62"/>
    </location>
</feature>
<proteinExistence type="predicted"/>
<dbReference type="STRING" id="637679.GCA_001550055_03461"/>
<protein>
    <submittedName>
        <fullName evidence="2">Uncharacterized protein</fullName>
    </submittedName>
</protein>
<accession>A0A1G7B2D3</accession>
<keyword evidence="1" id="KW-1133">Transmembrane helix</keyword>
<feature type="transmembrane region" description="Helical" evidence="1">
    <location>
        <begin position="12"/>
        <end position="31"/>
    </location>
</feature>
<keyword evidence="1" id="KW-0812">Transmembrane</keyword>
<keyword evidence="1" id="KW-0472">Membrane</keyword>
<name>A0A1G7B2D3_9PROT</name>
<dbReference type="Proteomes" id="UP000183685">
    <property type="component" value="Unassembled WGS sequence"/>
</dbReference>
<evidence type="ECO:0000256" key="1">
    <source>
        <dbReference type="SAM" id="Phobius"/>
    </source>
</evidence>
<organism evidence="2 3">
    <name type="scientific">Kordiimonas lacus</name>
    <dbReference type="NCBI Taxonomy" id="637679"/>
    <lineage>
        <taxon>Bacteria</taxon>
        <taxon>Pseudomonadati</taxon>
        <taxon>Pseudomonadota</taxon>
        <taxon>Alphaproteobacteria</taxon>
        <taxon>Kordiimonadales</taxon>
        <taxon>Kordiimonadaceae</taxon>
        <taxon>Kordiimonas</taxon>
    </lineage>
</organism>
<evidence type="ECO:0000313" key="3">
    <source>
        <dbReference type="Proteomes" id="UP000183685"/>
    </source>
</evidence>
<dbReference type="RefSeq" id="WP_068307307.1">
    <property type="nucleotide sequence ID" value="NZ_FNAK01000005.1"/>
</dbReference>
<evidence type="ECO:0000313" key="2">
    <source>
        <dbReference type="EMBL" id="SDE20405.1"/>
    </source>
</evidence>
<keyword evidence="3" id="KW-1185">Reference proteome</keyword>
<sequence length="176" mass="20268">MREWFSYVQWHTFIGAFFLGTMFVALCMFIIDDNWVERFQGLISAAAAITAAMYTVSVTILHREQDRFDRDRQAIDDLLGLIHGGNAFDDVITFRDAATKLKYIPREVSEFLYGTAIAKQQSNATDMAFAVEVGFCEGAAMDWLYTCKRNGRYVPFRTNYNPDQVFLQILGRRDQQ</sequence>